<dbReference type="Gene3D" id="1.10.4190.10">
    <property type="entry name" value="Urease accessory protein UreF"/>
    <property type="match status" value="1"/>
</dbReference>
<sequence>MPNTPTSSAHLLTLLQLADSALPTGAFSHSFGLESYLEAGQVSDEESFQQWLKHFLAQSLVFTDGLVVRLAYEAVEMEEVFYLDQLSNASALPRELREAAVKIGARMLSVAQMVFSNPELEQYSQAVASGRCFGHPGIGFALAAKSAGATLADVLGSYLFSTLTSLTQNAIRAIPLGQNAGQRVLAAMHGPVAQAVETIFTLDLKDVGAAAPGLEIAQMRHEHQRARMFMS</sequence>
<comment type="subunit">
    <text evidence="3">UreD, UreF and UreG form a complex that acts as a GTP-hydrolysis-dependent molecular chaperone, activating the urease apoprotein by helping to assemble the nickel containing metallocenter of UreC. The UreE protein probably delivers the nickel.</text>
</comment>
<dbReference type="InterPro" id="IPR038277">
    <property type="entry name" value="UreF_sf"/>
</dbReference>
<dbReference type="GO" id="GO:0016151">
    <property type="term" value="F:nickel cation binding"/>
    <property type="evidence" value="ECO:0007669"/>
    <property type="project" value="UniProtKB-UniRule"/>
</dbReference>
<comment type="subcellular location">
    <subcellularLocation>
        <location evidence="3">Cytoplasm</location>
    </subcellularLocation>
</comment>
<accession>A0A4Y4DIW5</accession>
<dbReference type="PIRSF" id="PIRSF009467">
    <property type="entry name" value="Ureas_acces_UreF"/>
    <property type="match status" value="1"/>
</dbReference>
<evidence type="ECO:0000256" key="3">
    <source>
        <dbReference type="HAMAP-Rule" id="MF_01385"/>
    </source>
</evidence>
<keyword evidence="5" id="KW-1185">Reference proteome</keyword>
<dbReference type="AlphaFoldDB" id="A0A4Y4DIW5"/>
<reference evidence="4 5" key="1">
    <citation type="submission" date="2019-06" db="EMBL/GenBank/DDBJ databases">
        <title>Whole genome shotgun sequence of Glutamicibacter uratoxydans NBRC 15515.</title>
        <authorList>
            <person name="Hosoyama A."/>
            <person name="Uohara A."/>
            <person name="Ohji S."/>
            <person name="Ichikawa N."/>
        </authorList>
    </citation>
    <scope>NUCLEOTIDE SEQUENCE [LARGE SCALE GENOMIC DNA]</scope>
    <source>
        <strain evidence="4 5">NBRC 15515</strain>
    </source>
</reference>
<evidence type="ECO:0000256" key="2">
    <source>
        <dbReference type="ARBA" id="ARBA00023186"/>
    </source>
</evidence>
<comment type="caution">
    <text evidence="4">The sequence shown here is derived from an EMBL/GenBank/DDBJ whole genome shotgun (WGS) entry which is preliminary data.</text>
</comment>
<dbReference type="OrthoDB" id="9798772at2"/>
<dbReference type="EMBL" id="BJNY01000001">
    <property type="protein sequence ID" value="GED04567.1"/>
    <property type="molecule type" value="Genomic_DNA"/>
</dbReference>
<dbReference type="Pfam" id="PF01730">
    <property type="entry name" value="UreF"/>
    <property type="match status" value="1"/>
</dbReference>
<dbReference type="RefSeq" id="WP_141360854.1">
    <property type="nucleotide sequence ID" value="NZ_BAAAJL010000007.1"/>
</dbReference>
<evidence type="ECO:0000313" key="5">
    <source>
        <dbReference type="Proteomes" id="UP000316612"/>
    </source>
</evidence>
<evidence type="ECO:0000256" key="1">
    <source>
        <dbReference type="ARBA" id="ARBA00022988"/>
    </source>
</evidence>
<dbReference type="PANTHER" id="PTHR33620:SF1">
    <property type="entry name" value="UREASE ACCESSORY PROTEIN F"/>
    <property type="match status" value="1"/>
</dbReference>
<keyword evidence="1 3" id="KW-0996">Nickel insertion</keyword>
<dbReference type="HAMAP" id="MF_01385">
    <property type="entry name" value="UreF"/>
    <property type="match status" value="1"/>
</dbReference>
<evidence type="ECO:0000313" key="4">
    <source>
        <dbReference type="EMBL" id="GED04567.1"/>
    </source>
</evidence>
<dbReference type="InterPro" id="IPR002639">
    <property type="entry name" value="UreF"/>
</dbReference>
<protein>
    <recommendedName>
        <fullName evidence="3">Urease accessory protein UreF</fullName>
    </recommendedName>
</protein>
<comment type="function">
    <text evidence="3">Required for maturation of urease via the functional incorporation of the urease nickel metallocenter.</text>
</comment>
<comment type="similarity">
    <text evidence="3">Belongs to the UreF family.</text>
</comment>
<gene>
    <name evidence="3 4" type="primary">ureF</name>
    <name evidence="4" type="ORF">AUR04nite_00990</name>
</gene>
<dbReference type="Proteomes" id="UP000316612">
    <property type="component" value="Unassembled WGS sequence"/>
</dbReference>
<dbReference type="GO" id="GO:0005737">
    <property type="term" value="C:cytoplasm"/>
    <property type="evidence" value="ECO:0007669"/>
    <property type="project" value="UniProtKB-SubCell"/>
</dbReference>
<dbReference type="PANTHER" id="PTHR33620">
    <property type="entry name" value="UREASE ACCESSORY PROTEIN F"/>
    <property type="match status" value="1"/>
</dbReference>
<proteinExistence type="inferred from homology"/>
<keyword evidence="2 3" id="KW-0143">Chaperone</keyword>
<name>A0A4Y4DIW5_GLUUR</name>
<keyword evidence="3" id="KW-0963">Cytoplasm</keyword>
<organism evidence="4 5">
    <name type="scientific">Glutamicibacter uratoxydans</name>
    <name type="common">Arthrobacter uratoxydans</name>
    <dbReference type="NCBI Taxonomy" id="43667"/>
    <lineage>
        <taxon>Bacteria</taxon>
        <taxon>Bacillati</taxon>
        <taxon>Actinomycetota</taxon>
        <taxon>Actinomycetes</taxon>
        <taxon>Micrococcales</taxon>
        <taxon>Micrococcaceae</taxon>
        <taxon>Glutamicibacter</taxon>
    </lineage>
</organism>